<name>A0ABV8W6Y4_9FLAO</name>
<sequence>MIKKLLLTFFLVLTNLLYCQTSQILVETTLTKYSNDVKTNTYNLTLSPTGSTSRSFSYDIANNDDNEKYFYDLVTLNKTNYPVSFSASAFNRVKPTIIGGPECNETTHGSFTFQQSPVFYLCHAASSFLVLDLPIPEATIGNCQRISIDKYVNITNADYSWQYMKSTDTQWSFFNYGTHYTINGLSFIPKELPGFNNYTGNILIRFVVSYENLKTGKIVSYPSNITTYTVTECSPQYVGGAPPTTNPKCYNQSTGTVTLKFQSELVDGDVFLFNIFKNTSPPEFIKSLKVPKSSISNNTYVWENLAPGNYIIKYQAQRSTDPNEKIDGLSTVDIPSFKIENPEPLKFEAKAIQTGCGEIKIQVSASGGTHSYYYYLGNETVKDKHPFESPYIIPTSMPDGDYKVTVVDDNDCIEK</sequence>
<reference evidence="3" key="1">
    <citation type="journal article" date="2019" name="Int. J. Syst. Evol. Microbiol.">
        <title>The Global Catalogue of Microorganisms (GCM) 10K type strain sequencing project: providing services to taxonomists for standard genome sequencing and annotation.</title>
        <authorList>
            <consortium name="The Broad Institute Genomics Platform"/>
            <consortium name="The Broad Institute Genome Sequencing Center for Infectious Disease"/>
            <person name="Wu L."/>
            <person name="Ma J."/>
        </authorList>
    </citation>
    <scope>NUCLEOTIDE SEQUENCE [LARGE SCALE GENOMIC DNA]</scope>
    <source>
        <strain evidence="3">CGMCC 1.15345</strain>
    </source>
</reference>
<dbReference type="RefSeq" id="WP_179004018.1">
    <property type="nucleotide sequence ID" value="NZ_JBHSCO010000004.1"/>
</dbReference>
<dbReference type="Proteomes" id="UP001595719">
    <property type="component" value="Unassembled WGS sequence"/>
</dbReference>
<keyword evidence="1" id="KW-0732">Signal</keyword>
<organism evidence="2 3">
    <name type="scientific">Flavobacterium quisquiliarum</name>
    <dbReference type="NCBI Taxonomy" id="1834436"/>
    <lineage>
        <taxon>Bacteria</taxon>
        <taxon>Pseudomonadati</taxon>
        <taxon>Bacteroidota</taxon>
        <taxon>Flavobacteriia</taxon>
        <taxon>Flavobacteriales</taxon>
        <taxon>Flavobacteriaceae</taxon>
        <taxon>Flavobacterium</taxon>
    </lineage>
</organism>
<evidence type="ECO:0000313" key="3">
    <source>
        <dbReference type="Proteomes" id="UP001595719"/>
    </source>
</evidence>
<proteinExistence type="predicted"/>
<dbReference type="EMBL" id="JBHSCO010000004">
    <property type="protein sequence ID" value="MFC4392534.1"/>
    <property type="molecule type" value="Genomic_DNA"/>
</dbReference>
<keyword evidence="3" id="KW-1185">Reference proteome</keyword>
<accession>A0ABV8W6Y4</accession>
<evidence type="ECO:0000256" key="1">
    <source>
        <dbReference type="SAM" id="SignalP"/>
    </source>
</evidence>
<gene>
    <name evidence="2" type="ORF">ACFOY0_16155</name>
</gene>
<feature type="signal peptide" evidence="1">
    <location>
        <begin position="1"/>
        <end position="19"/>
    </location>
</feature>
<evidence type="ECO:0000313" key="2">
    <source>
        <dbReference type="EMBL" id="MFC4392534.1"/>
    </source>
</evidence>
<comment type="caution">
    <text evidence="2">The sequence shown here is derived from an EMBL/GenBank/DDBJ whole genome shotgun (WGS) entry which is preliminary data.</text>
</comment>
<evidence type="ECO:0008006" key="4">
    <source>
        <dbReference type="Google" id="ProtNLM"/>
    </source>
</evidence>
<feature type="chain" id="PRO_5047067553" description="SprB repeat-containing protein" evidence="1">
    <location>
        <begin position="20"/>
        <end position="415"/>
    </location>
</feature>
<protein>
    <recommendedName>
        <fullName evidence="4">SprB repeat-containing protein</fullName>
    </recommendedName>
</protein>